<feature type="transmembrane region" description="Helical" evidence="2">
    <location>
        <begin position="287"/>
        <end position="307"/>
    </location>
</feature>
<dbReference type="InterPro" id="IPR002798">
    <property type="entry name" value="SpoIIM-like"/>
</dbReference>
<evidence type="ECO:0008006" key="5">
    <source>
        <dbReference type="Google" id="ProtNLM"/>
    </source>
</evidence>
<dbReference type="Proteomes" id="UP000315647">
    <property type="component" value="Chromosome"/>
</dbReference>
<reference evidence="3 4" key="1">
    <citation type="submission" date="2019-03" db="EMBL/GenBank/DDBJ databases">
        <title>Deep-cultivation of Planctomycetes and their phenomic and genomic characterization uncovers novel biology.</title>
        <authorList>
            <person name="Wiegand S."/>
            <person name="Jogler M."/>
            <person name="Boedeker C."/>
            <person name="Pinto D."/>
            <person name="Vollmers J."/>
            <person name="Rivas-Marin E."/>
            <person name="Kohn T."/>
            <person name="Peeters S.H."/>
            <person name="Heuer A."/>
            <person name="Rast P."/>
            <person name="Oberbeckmann S."/>
            <person name="Bunk B."/>
            <person name="Jeske O."/>
            <person name="Meyerdierks A."/>
            <person name="Storesund J.E."/>
            <person name="Kallscheuer N."/>
            <person name="Luecker S."/>
            <person name="Lage O.M."/>
            <person name="Pohl T."/>
            <person name="Merkel B.J."/>
            <person name="Hornburger P."/>
            <person name="Mueller R.-W."/>
            <person name="Bruemmer F."/>
            <person name="Labrenz M."/>
            <person name="Spormann A.M."/>
            <person name="Op den Camp H."/>
            <person name="Overmann J."/>
            <person name="Amann R."/>
            <person name="Jetten M.S.M."/>
            <person name="Mascher T."/>
            <person name="Medema M.H."/>
            <person name="Devos D.P."/>
            <person name="Kaster A.-K."/>
            <person name="Ovreas L."/>
            <person name="Rohde M."/>
            <person name="Galperin M.Y."/>
            <person name="Jogler C."/>
        </authorList>
    </citation>
    <scope>NUCLEOTIDE SEQUENCE [LARGE SCALE GENOMIC DNA]</scope>
    <source>
        <strain evidence="3 4">Enr10</strain>
    </source>
</reference>
<feature type="transmembrane region" description="Helical" evidence="2">
    <location>
        <begin position="198"/>
        <end position="228"/>
    </location>
</feature>
<evidence type="ECO:0000256" key="1">
    <source>
        <dbReference type="SAM" id="MobiDB-lite"/>
    </source>
</evidence>
<proteinExistence type="predicted"/>
<feature type="transmembrane region" description="Helical" evidence="2">
    <location>
        <begin position="105"/>
        <end position="126"/>
    </location>
</feature>
<protein>
    <recommendedName>
        <fullName evidence="5">Stage II sporulation protein M</fullName>
    </recommendedName>
</protein>
<evidence type="ECO:0000313" key="4">
    <source>
        <dbReference type="Proteomes" id="UP000315647"/>
    </source>
</evidence>
<sequence>MNKHKFIQERRPQWKRFEEFLQNSSRRSLSKLEAEQITEFSQLLREVSHDLATIRSRGWGHDLISYLNDLVARGHNLFYGAPPTNIAGFYRYVSIDFPRLFRANIGYFLTACLLFFLPLGISWYVVQNNPSLATRVIPEEMMTRFDQMYSDQKDTESENAKEDETESEEEFGGSSFGDERATMAGFYINNNVGIALKCFALGILLGIGTVYTLLFNGIFLGAVSGYVISQGHGERFLSFVISHGSFELTAIAVAGGAGLMLGNALIHPGQRTRFQSLQVRGLEAVQIAGGAAVMLVVAALIEAFWSPSAVSPMLKYIVGSVLWLIVFLYLAFAGLQSDQSSLPVSQLEPSEKSGERHSA</sequence>
<keyword evidence="2" id="KW-1133">Transmembrane helix</keyword>
<dbReference type="PANTHER" id="PTHR35337">
    <property type="entry name" value="SLR1478 PROTEIN"/>
    <property type="match status" value="1"/>
</dbReference>
<dbReference type="EMBL" id="CP037421">
    <property type="protein sequence ID" value="QDT30110.1"/>
    <property type="molecule type" value="Genomic_DNA"/>
</dbReference>
<keyword evidence="4" id="KW-1185">Reference proteome</keyword>
<feature type="region of interest" description="Disordered" evidence="1">
    <location>
        <begin position="152"/>
        <end position="176"/>
    </location>
</feature>
<feature type="transmembrane region" description="Helical" evidence="2">
    <location>
        <begin position="248"/>
        <end position="266"/>
    </location>
</feature>
<gene>
    <name evidence="3" type="ORF">Enr10x_54700</name>
</gene>
<keyword evidence="2" id="KW-0472">Membrane</keyword>
<dbReference type="AlphaFoldDB" id="A0A517QEQ5"/>
<organism evidence="3 4">
    <name type="scientific">Gimesia panareensis</name>
    <dbReference type="NCBI Taxonomy" id="2527978"/>
    <lineage>
        <taxon>Bacteria</taxon>
        <taxon>Pseudomonadati</taxon>
        <taxon>Planctomycetota</taxon>
        <taxon>Planctomycetia</taxon>
        <taxon>Planctomycetales</taxon>
        <taxon>Planctomycetaceae</taxon>
        <taxon>Gimesia</taxon>
    </lineage>
</organism>
<dbReference type="RefSeq" id="WP_145452030.1">
    <property type="nucleotide sequence ID" value="NZ_CP037421.1"/>
</dbReference>
<evidence type="ECO:0000313" key="3">
    <source>
        <dbReference type="EMBL" id="QDT30110.1"/>
    </source>
</evidence>
<accession>A0A517QEQ5</accession>
<feature type="transmembrane region" description="Helical" evidence="2">
    <location>
        <begin position="313"/>
        <end position="332"/>
    </location>
</feature>
<dbReference type="Pfam" id="PF01944">
    <property type="entry name" value="SpoIIM"/>
    <property type="match status" value="1"/>
</dbReference>
<evidence type="ECO:0000256" key="2">
    <source>
        <dbReference type="SAM" id="Phobius"/>
    </source>
</evidence>
<name>A0A517QEQ5_9PLAN</name>
<feature type="compositionally biased region" description="Basic and acidic residues" evidence="1">
    <location>
        <begin position="152"/>
        <end position="162"/>
    </location>
</feature>
<keyword evidence="2" id="KW-0812">Transmembrane</keyword>
<dbReference type="PANTHER" id="PTHR35337:SF1">
    <property type="entry name" value="SLR1478 PROTEIN"/>
    <property type="match status" value="1"/>
</dbReference>